<dbReference type="Gene3D" id="3.40.50.2300">
    <property type="match status" value="1"/>
</dbReference>
<evidence type="ECO:0000259" key="8">
    <source>
        <dbReference type="PROSITE" id="PS50110"/>
    </source>
</evidence>
<keyword evidence="2" id="KW-0805">Transcription regulation</keyword>
<dbReference type="PANTHER" id="PTHR43280:SF10">
    <property type="entry name" value="REGULATORY PROTEIN POCR"/>
    <property type="match status" value="1"/>
</dbReference>
<accession>A0A1E3AD70</accession>
<evidence type="ECO:0000256" key="5">
    <source>
        <dbReference type="ARBA" id="ARBA00024867"/>
    </source>
</evidence>
<dbReference type="PATRIC" id="fig|1432052.4.peg.2879"/>
<evidence type="ECO:0000259" key="7">
    <source>
        <dbReference type="PROSITE" id="PS01124"/>
    </source>
</evidence>
<dbReference type="PROSITE" id="PS01124">
    <property type="entry name" value="HTH_ARAC_FAMILY_2"/>
    <property type="match status" value="1"/>
</dbReference>
<keyword evidence="4" id="KW-0804">Transcription</keyword>
<evidence type="ECO:0000313" key="10">
    <source>
        <dbReference type="Proteomes" id="UP000094067"/>
    </source>
</evidence>
<dbReference type="Pfam" id="PF00072">
    <property type="entry name" value="Response_reg"/>
    <property type="match status" value="1"/>
</dbReference>
<evidence type="ECO:0000256" key="4">
    <source>
        <dbReference type="ARBA" id="ARBA00023163"/>
    </source>
</evidence>
<dbReference type="AlphaFoldDB" id="A0A1E3AD70"/>
<feature type="modified residue" description="4-aspartylphosphate" evidence="6">
    <location>
        <position position="78"/>
    </location>
</feature>
<dbReference type="EMBL" id="MCGH01000002">
    <property type="protein sequence ID" value="ODM06690.1"/>
    <property type="molecule type" value="Genomic_DNA"/>
</dbReference>
<dbReference type="InterPro" id="IPR001789">
    <property type="entry name" value="Sig_transdc_resp-reg_receiver"/>
</dbReference>
<keyword evidence="6" id="KW-0597">Phosphoprotein</keyword>
<dbReference type="InterPro" id="IPR009057">
    <property type="entry name" value="Homeodomain-like_sf"/>
</dbReference>
<dbReference type="CDD" id="cd17536">
    <property type="entry name" value="REC_YesN-like"/>
    <property type="match status" value="1"/>
</dbReference>
<dbReference type="Proteomes" id="UP000094067">
    <property type="component" value="Unassembled WGS sequence"/>
</dbReference>
<gene>
    <name evidence="9" type="primary">btr_9</name>
    <name evidence="9" type="ORF">BEI61_02580</name>
</gene>
<feature type="domain" description="HTH araC/xylS-type" evidence="7">
    <location>
        <begin position="501"/>
        <end position="599"/>
    </location>
</feature>
<proteinExistence type="predicted"/>
<keyword evidence="3" id="KW-0238">DNA-binding</keyword>
<dbReference type="GO" id="GO:0043565">
    <property type="term" value="F:sequence-specific DNA binding"/>
    <property type="evidence" value="ECO:0007669"/>
    <property type="project" value="InterPro"/>
</dbReference>
<dbReference type="InterPro" id="IPR011006">
    <property type="entry name" value="CheY-like_superfamily"/>
</dbReference>
<dbReference type="SMART" id="SM00342">
    <property type="entry name" value="HTH_ARAC"/>
    <property type="match status" value="1"/>
</dbReference>
<evidence type="ECO:0000256" key="2">
    <source>
        <dbReference type="ARBA" id="ARBA00023015"/>
    </source>
</evidence>
<reference evidence="9 10" key="1">
    <citation type="submission" date="2016-07" db="EMBL/GenBank/DDBJ databases">
        <title>Characterization of isolates of Eisenbergiella tayi derived from blood cultures, using whole genome sequencing.</title>
        <authorList>
            <person name="Burdz T."/>
            <person name="Wiebe D."/>
            <person name="Huynh C."/>
            <person name="Bernard K."/>
        </authorList>
    </citation>
    <scope>NUCLEOTIDE SEQUENCE [LARGE SCALE GENOMIC DNA]</scope>
    <source>
        <strain evidence="9 10">NML 110608</strain>
    </source>
</reference>
<dbReference type="SUPFAM" id="SSF52172">
    <property type="entry name" value="CheY-like"/>
    <property type="match status" value="1"/>
</dbReference>
<evidence type="ECO:0000313" key="9">
    <source>
        <dbReference type="EMBL" id="ODM06690.1"/>
    </source>
</evidence>
<protein>
    <recommendedName>
        <fullName evidence="1">Stage 0 sporulation protein A homolog</fullName>
    </recommendedName>
</protein>
<dbReference type="PANTHER" id="PTHR43280">
    <property type="entry name" value="ARAC-FAMILY TRANSCRIPTIONAL REGULATOR"/>
    <property type="match status" value="1"/>
</dbReference>
<evidence type="ECO:0000256" key="6">
    <source>
        <dbReference type="PROSITE-ProRule" id="PRU00169"/>
    </source>
</evidence>
<dbReference type="PROSITE" id="PS50110">
    <property type="entry name" value="RESPONSE_REGULATORY"/>
    <property type="match status" value="1"/>
</dbReference>
<dbReference type="SMART" id="SM00448">
    <property type="entry name" value="REC"/>
    <property type="match status" value="1"/>
</dbReference>
<dbReference type="RefSeq" id="WP_069152532.1">
    <property type="nucleotide sequence ID" value="NZ_MCGH01000002.1"/>
</dbReference>
<dbReference type="InterPro" id="IPR018060">
    <property type="entry name" value="HTH_AraC"/>
</dbReference>
<dbReference type="GO" id="GO:0003700">
    <property type="term" value="F:DNA-binding transcription factor activity"/>
    <property type="evidence" value="ECO:0007669"/>
    <property type="project" value="InterPro"/>
</dbReference>
<dbReference type="GO" id="GO:0000160">
    <property type="term" value="P:phosphorelay signal transduction system"/>
    <property type="evidence" value="ECO:0007669"/>
    <property type="project" value="InterPro"/>
</dbReference>
<dbReference type="Gene3D" id="1.10.10.60">
    <property type="entry name" value="Homeodomain-like"/>
    <property type="match status" value="2"/>
</dbReference>
<dbReference type="SUPFAM" id="SSF46689">
    <property type="entry name" value="Homeodomain-like"/>
    <property type="match status" value="2"/>
</dbReference>
<name>A0A1E3AD70_9FIRM</name>
<sequence>MDSIKCSRAEAGPEGDRERGGKPWYNLLIVDDEPLILESLYHMLVKRYGRKFLIYQAASADEALEQFKSIRVDLLMTDIRMPGMDGLSLVRIVEKEWPDCLTVFLTGHSEFEYARQAVSSRTIGYVLKLDGDRAIEEIIDKAYDRLEREYEEKSRYLKMSASWQEAAPLLRQDILKQMITTEKWTEKKKNSLYQKIQASGMELSMDESFLIAAISMPPIENVQKMECEPAALPPMENVQKMECEPAALPPVENPQQLSEEEISCGNVWNAVTMSRIQSVIMESLKYAFHAYSASVSTHLFLLLAQSEDNRPQRLKGFLEIALSMCERMGLKAPQIYLYEEQTDLERLTDAFSVLGRKRFELTGEGEIILCGKDAALSDYTWREEGPVMGRFNVEKLSESLSYGNAADFRLIMEEVKQNTPEENPAAQIAVYTTFASLLLQAILNYLPEESMLLTHRNLGQIANYSAHRGFLDACRCLEGLADEYFRCREAVHENSDHYIVHKVNAYIMEHLSEDLSMTVIGEVVGLHPSYLSRLYKKVTNLSLGQYITARRLDLARELLADPCLRTQSIAEQTGLNTASYFTHFFKKNTGMTPQEYRNQLMEGLSYQGGGQECCR</sequence>
<evidence type="ECO:0000256" key="1">
    <source>
        <dbReference type="ARBA" id="ARBA00018672"/>
    </source>
</evidence>
<evidence type="ECO:0000256" key="3">
    <source>
        <dbReference type="ARBA" id="ARBA00023125"/>
    </source>
</evidence>
<feature type="domain" description="Response regulatory" evidence="8">
    <location>
        <begin position="26"/>
        <end position="143"/>
    </location>
</feature>
<comment type="caution">
    <text evidence="9">The sequence shown here is derived from an EMBL/GenBank/DDBJ whole genome shotgun (WGS) entry which is preliminary data.</text>
</comment>
<organism evidence="9 10">
    <name type="scientific">Eisenbergiella tayi</name>
    <dbReference type="NCBI Taxonomy" id="1432052"/>
    <lineage>
        <taxon>Bacteria</taxon>
        <taxon>Bacillati</taxon>
        <taxon>Bacillota</taxon>
        <taxon>Clostridia</taxon>
        <taxon>Lachnospirales</taxon>
        <taxon>Lachnospiraceae</taxon>
        <taxon>Eisenbergiella</taxon>
    </lineage>
</organism>
<comment type="function">
    <text evidence="5">May play the central regulatory role in sporulation. It may be an element of the effector pathway responsible for the activation of sporulation genes in response to nutritional stress. Spo0A may act in concert with spo0H (a sigma factor) to control the expression of some genes that are critical to the sporulation process.</text>
</comment>
<dbReference type="Pfam" id="PF12833">
    <property type="entry name" value="HTH_18"/>
    <property type="match status" value="1"/>
</dbReference>